<protein>
    <recommendedName>
        <fullName evidence="7">Vacuolar protein-sorting-associated protein 36</fullName>
    </recommendedName>
    <alternativeName>
        <fullName evidence="7">ESCRT-II complex subunit VPS36</fullName>
    </alternativeName>
</protein>
<dbReference type="InterPro" id="IPR001876">
    <property type="entry name" value="Znf_RanBP2"/>
</dbReference>
<dbReference type="AlphaFoldDB" id="A0A8X7TEW7"/>
<evidence type="ECO:0000256" key="1">
    <source>
        <dbReference type="ARBA" id="ARBA00009697"/>
    </source>
</evidence>
<comment type="function">
    <text evidence="7">Component of the ESCRT-II complex (endosomal sorting complex required for transport II), which is required for multivesicular body (MVB) formation and sorting of endosomal cargo proteins into MVBs.</text>
</comment>
<dbReference type="InterPro" id="IPR011993">
    <property type="entry name" value="PH-like_dom_sf"/>
</dbReference>
<dbReference type="Gene3D" id="1.10.10.10">
    <property type="entry name" value="Winged helix-like DNA-binding domain superfamily/Winged helix DNA-binding domain"/>
    <property type="match status" value="2"/>
</dbReference>
<dbReference type="PANTHER" id="PTHR13128:SF12">
    <property type="entry name" value="VACUOLAR PROTEIN-SORTING-ASSOCIATED PROTEIN 36"/>
    <property type="match status" value="1"/>
</dbReference>
<dbReference type="InterPro" id="IPR036390">
    <property type="entry name" value="WH_DNA-bd_sf"/>
</dbReference>
<dbReference type="Proteomes" id="UP000590412">
    <property type="component" value="Unassembled WGS sequence"/>
</dbReference>
<proteinExistence type="inferred from homology"/>
<dbReference type="EMBL" id="JABWAB010000001">
    <property type="protein sequence ID" value="KAF6059526.1"/>
    <property type="molecule type" value="Genomic_DNA"/>
</dbReference>
<dbReference type="GO" id="GO:0043130">
    <property type="term" value="F:ubiquitin binding"/>
    <property type="evidence" value="ECO:0007669"/>
    <property type="project" value="UniProtKB-UniRule"/>
</dbReference>
<dbReference type="OrthoDB" id="271448at2759"/>
<sequence length="648" mass="73726">MSWLKIWQPIKINRSDRPILEEGEFNVYIKDDVGLYQGKQKIILHQNGRVYLTNKRIIYYDNNDTKRSIAIRIDQLTSAELIERFLRSSPKVKLYIKVESLKNDGKSKTQTINGFDWICKICSFQNHVPAGVGADMEPPKCIACGVTNKNFRQDMLNKSSGYISNSMSLTPTPSSPANGLIEGTPSPANSTPEPVSFTVLTGQCPTCTFINHKSIKFCEMCGTELGRSTTEMNRDLDDISTEANPLDLKLEGDEQYTNNRPYIKISFHKGGEAQFFQEVATLIDEVKWENLRMKGGINQNAKKLEARKEQSMRPNGAGIHALEAFGEQQRKNNEKILGSSLDDLEQLMFKFEDLIKLSSSFKRLLVSKDDKTIYKNIPPLTISRTSKLYHSELSRHMSEYLTSFVLTKKSSMITLPDLFAEYNRFLVKCSGFGTELVDIVDFRKSIDLFDTLNLPVVSNKYEKSELVVIRPRVHANSYSEFIVEFLSQQEHKYKRSFIRAKMVDDGDNDGLDHENGCYGATVSEISHALNWSYNVTMEELDKSIDSGLVVLDQSISGTFYYVNKFTSSFKWDDLAEIQKIKEEIIEEQKEITTRLKNEYESSRVDNLLSLNADYEFGIVPEQSNRAENPPTTPSPFSDSLNGLEGLKF</sequence>
<feature type="region of interest" description="Disordered" evidence="8">
    <location>
        <begin position="620"/>
        <end position="648"/>
    </location>
</feature>
<dbReference type="InterPro" id="IPR021648">
    <property type="entry name" value="GLUE_dom"/>
</dbReference>
<gene>
    <name evidence="10" type="ORF">FOB60_001108</name>
</gene>
<dbReference type="InterPro" id="IPR031558">
    <property type="entry name" value="Vps36-NZF-N"/>
</dbReference>
<dbReference type="Pfam" id="PF11605">
    <property type="entry name" value="Vps36_ESCRT-II"/>
    <property type="match status" value="1"/>
</dbReference>
<keyword evidence="7" id="KW-0963">Cytoplasm</keyword>
<keyword evidence="4" id="KW-0863">Zinc-finger</keyword>
<evidence type="ECO:0000256" key="5">
    <source>
        <dbReference type="ARBA" id="ARBA00022833"/>
    </source>
</evidence>
<dbReference type="InterPro" id="IPR037855">
    <property type="entry name" value="Vps36"/>
</dbReference>
<evidence type="ECO:0000259" key="9">
    <source>
        <dbReference type="PROSITE" id="PS51495"/>
    </source>
</evidence>
<dbReference type="SUPFAM" id="SSF46785">
    <property type="entry name" value="Winged helix' DNA-binding domain"/>
    <property type="match status" value="1"/>
</dbReference>
<dbReference type="Pfam" id="PF04157">
    <property type="entry name" value="EAP30"/>
    <property type="match status" value="1"/>
</dbReference>
<accession>A0A8X7TEW7</accession>
<evidence type="ECO:0000256" key="3">
    <source>
        <dbReference type="ARBA" id="ARBA00022723"/>
    </source>
</evidence>
<dbReference type="SMART" id="SM00547">
    <property type="entry name" value="ZnF_RBZ"/>
    <property type="match status" value="2"/>
</dbReference>
<evidence type="ECO:0000256" key="6">
    <source>
        <dbReference type="ARBA" id="ARBA00022927"/>
    </source>
</evidence>
<evidence type="ECO:0000313" key="11">
    <source>
        <dbReference type="Proteomes" id="UP000590412"/>
    </source>
</evidence>
<evidence type="ECO:0000256" key="4">
    <source>
        <dbReference type="ARBA" id="ARBA00022771"/>
    </source>
</evidence>
<dbReference type="GO" id="GO:0032266">
    <property type="term" value="F:phosphatidylinositol-3-phosphate binding"/>
    <property type="evidence" value="ECO:0007669"/>
    <property type="project" value="UniProtKB-UniRule"/>
</dbReference>
<keyword evidence="2 7" id="KW-0813">Transport</keyword>
<keyword evidence="3" id="KW-0479">Metal-binding</keyword>
<dbReference type="Pfam" id="PF16988">
    <property type="entry name" value="Vps36-NZF-N"/>
    <property type="match status" value="1"/>
</dbReference>
<dbReference type="GO" id="GO:0031902">
    <property type="term" value="C:late endosome membrane"/>
    <property type="evidence" value="ECO:0007669"/>
    <property type="project" value="UniProtKB-UniRule"/>
</dbReference>
<keyword evidence="7" id="KW-0967">Endosome</keyword>
<feature type="domain" description="GLUE N-terminal" evidence="9">
    <location>
        <begin position="10"/>
        <end position="295"/>
    </location>
</feature>
<comment type="similarity">
    <text evidence="1 7">Belongs to the VPS36 family.</text>
</comment>
<dbReference type="Gene3D" id="2.30.30.380">
    <property type="entry name" value="Zn-finger domain of Sec23/24"/>
    <property type="match status" value="1"/>
</dbReference>
<name>A0A8X7TEW7_CANPA</name>
<reference evidence="10" key="1">
    <citation type="submission" date="2020-03" db="EMBL/GenBank/DDBJ databases">
        <title>FDA dAtabase for Regulatory Grade micrObial Sequences (FDA-ARGOS): Supporting development and validation of Infectious Disease Dx tests.</title>
        <authorList>
            <person name="Campos J."/>
            <person name="Goldberg B."/>
            <person name="Tallon L."/>
            <person name="Sadzewicz L."/>
            <person name="Vavikolanu K."/>
            <person name="Mehta A."/>
            <person name="Aluvathingal J."/>
            <person name="Nadendla S."/>
            <person name="Nandy P."/>
            <person name="Geyer C."/>
            <person name="Yan Y."/>
            <person name="Sichtig H."/>
        </authorList>
    </citation>
    <scope>NUCLEOTIDE SEQUENCE [LARGE SCALE GENOMIC DNA]</scope>
    <source>
        <strain evidence="10">FDAARGOS_652</strain>
    </source>
</reference>
<dbReference type="Gene3D" id="2.30.29.30">
    <property type="entry name" value="Pleckstrin-homology domain (PH domain)/Phosphotyrosine-binding domain (PTB)"/>
    <property type="match status" value="1"/>
</dbReference>
<keyword evidence="6 7" id="KW-0653">Protein transport</keyword>
<comment type="subunit">
    <text evidence="7">Component of the endosomal sorting complex required for transport II (ESCRT-II).</text>
</comment>
<comment type="subcellular location">
    <subcellularLocation>
        <location evidence="7">Cytoplasm</location>
    </subcellularLocation>
    <subcellularLocation>
        <location evidence="7">Endosome</location>
    </subcellularLocation>
</comment>
<dbReference type="GO" id="GO:0000814">
    <property type="term" value="C:ESCRT II complex"/>
    <property type="evidence" value="ECO:0007669"/>
    <property type="project" value="UniProtKB-UniRule"/>
</dbReference>
<dbReference type="GO" id="GO:0008270">
    <property type="term" value="F:zinc ion binding"/>
    <property type="evidence" value="ECO:0007669"/>
    <property type="project" value="UniProtKB-KW"/>
</dbReference>
<organism evidence="10 11">
    <name type="scientific">Candida parapsilosis</name>
    <name type="common">Yeast</name>
    <dbReference type="NCBI Taxonomy" id="5480"/>
    <lineage>
        <taxon>Eukaryota</taxon>
        <taxon>Fungi</taxon>
        <taxon>Dikarya</taxon>
        <taxon>Ascomycota</taxon>
        <taxon>Saccharomycotina</taxon>
        <taxon>Pichiomycetes</taxon>
        <taxon>Debaryomycetaceae</taxon>
        <taxon>Candida/Lodderomyces clade</taxon>
        <taxon>Candida</taxon>
    </lineage>
</organism>
<dbReference type="SUPFAM" id="SSF50729">
    <property type="entry name" value="PH domain-like"/>
    <property type="match status" value="1"/>
</dbReference>
<dbReference type="InterPro" id="IPR040608">
    <property type="entry name" value="Snf8/Vps36"/>
</dbReference>
<evidence type="ECO:0000256" key="2">
    <source>
        <dbReference type="ARBA" id="ARBA00022448"/>
    </source>
</evidence>
<evidence type="ECO:0000256" key="7">
    <source>
        <dbReference type="RuleBase" id="RU367095"/>
    </source>
</evidence>
<evidence type="ECO:0000256" key="8">
    <source>
        <dbReference type="SAM" id="MobiDB-lite"/>
    </source>
</evidence>
<dbReference type="PANTHER" id="PTHR13128">
    <property type="entry name" value="VACUOLAR PROTEIN-SORTING-ASSOCIATED PROTEIN 36"/>
    <property type="match status" value="1"/>
</dbReference>
<comment type="caution">
    <text evidence="10">The sequence shown here is derived from an EMBL/GenBank/DDBJ whole genome shotgun (WGS) entry which is preliminary data.</text>
</comment>
<dbReference type="PROSITE" id="PS51495">
    <property type="entry name" value="GLUE"/>
    <property type="match status" value="1"/>
</dbReference>
<dbReference type="GO" id="GO:0043328">
    <property type="term" value="P:protein transport to vacuole involved in ubiquitin-dependent protein catabolic process via the multivesicular body sorting pathway"/>
    <property type="evidence" value="ECO:0007669"/>
    <property type="project" value="UniProtKB-UniRule"/>
</dbReference>
<evidence type="ECO:0000313" key="10">
    <source>
        <dbReference type="EMBL" id="KAF6059526.1"/>
    </source>
</evidence>
<keyword evidence="5" id="KW-0862">Zinc</keyword>
<dbReference type="InterPro" id="IPR036388">
    <property type="entry name" value="WH-like_DNA-bd_sf"/>
</dbReference>